<keyword evidence="1" id="KW-0472">Membrane</keyword>
<dbReference type="PANTHER" id="PTHR41386">
    <property type="entry name" value="INTEGRAL MEMBRANE PROTEIN-RELATED"/>
    <property type="match status" value="1"/>
</dbReference>
<evidence type="ECO:0000313" key="2">
    <source>
        <dbReference type="EMBL" id="OGG79544.1"/>
    </source>
</evidence>
<evidence type="ECO:0000313" key="3">
    <source>
        <dbReference type="Proteomes" id="UP000177372"/>
    </source>
</evidence>
<keyword evidence="1" id="KW-1133">Transmembrane helix</keyword>
<name>A0A1F6F0Z6_9BACT</name>
<reference evidence="2 3" key="1">
    <citation type="journal article" date="2016" name="Nat. Commun.">
        <title>Thousands of microbial genomes shed light on interconnected biogeochemical processes in an aquifer system.</title>
        <authorList>
            <person name="Anantharaman K."/>
            <person name="Brown C.T."/>
            <person name="Hug L.A."/>
            <person name="Sharon I."/>
            <person name="Castelle C.J."/>
            <person name="Probst A.J."/>
            <person name="Thomas B.C."/>
            <person name="Singh A."/>
            <person name="Wilkins M.J."/>
            <person name="Karaoz U."/>
            <person name="Brodie E.L."/>
            <person name="Williams K.H."/>
            <person name="Hubbard S.S."/>
            <person name="Banfield J.F."/>
        </authorList>
    </citation>
    <scope>NUCLEOTIDE SEQUENCE [LARGE SCALE GENOMIC DNA]</scope>
</reference>
<evidence type="ECO:0000256" key="1">
    <source>
        <dbReference type="SAM" id="Phobius"/>
    </source>
</evidence>
<dbReference type="AlphaFoldDB" id="A0A1F6F0Z6"/>
<protein>
    <recommendedName>
        <fullName evidence="4">DUF1003 domain-containing protein</fullName>
    </recommendedName>
</protein>
<comment type="caution">
    <text evidence="2">The sequence shown here is derived from an EMBL/GenBank/DDBJ whole genome shotgun (WGS) entry which is preliminary data.</text>
</comment>
<dbReference type="EMBL" id="MFLZ01000024">
    <property type="protein sequence ID" value="OGG79544.1"/>
    <property type="molecule type" value="Genomic_DNA"/>
</dbReference>
<proteinExistence type="predicted"/>
<evidence type="ECO:0008006" key="4">
    <source>
        <dbReference type="Google" id="ProtNLM"/>
    </source>
</evidence>
<sequence>MDLLRDPLRFVQEQSVKLTPERLAQGFRAQLKAATSLPDKMADLLTSLFGTVGFLILNGIFFGGWVLWNTGYFGYEPFDPFPFNLLTTIVSLEAIALSVIVLMSQNRQSRVADLRQKMDFEIDVRAEGEITKILELLAELHKKAGLGKKDKELQEMLEKTDLQKLEEEVKSRQS</sequence>
<dbReference type="Pfam" id="PF06210">
    <property type="entry name" value="DUF1003"/>
    <property type="match status" value="1"/>
</dbReference>
<feature type="transmembrane region" description="Helical" evidence="1">
    <location>
        <begin position="80"/>
        <end position="102"/>
    </location>
</feature>
<dbReference type="Proteomes" id="UP000177372">
    <property type="component" value="Unassembled WGS sequence"/>
</dbReference>
<dbReference type="InterPro" id="IPR010406">
    <property type="entry name" value="DUF1003"/>
</dbReference>
<accession>A0A1F6F0Z6</accession>
<dbReference type="PANTHER" id="PTHR41386:SF1">
    <property type="entry name" value="MEMBRANE PROTEIN"/>
    <property type="match status" value="1"/>
</dbReference>
<dbReference type="STRING" id="1798512.A3A39_00855"/>
<keyword evidence="1" id="KW-0812">Transmembrane</keyword>
<organism evidence="2 3">
    <name type="scientific">Candidatus Kaiserbacteria bacterium RIFCSPLOWO2_01_FULL_54_13</name>
    <dbReference type="NCBI Taxonomy" id="1798512"/>
    <lineage>
        <taxon>Bacteria</taxon>
        <taxon>Candidatus Kaiseribacteriota</taxon>
    </lineage>
</organism>
<gene>
    <name evidence="2" type="ORF">A3A39_00855</name>
</gene>
<feature type="transmembrane region" description="Helical" evidence="1">
    <location>
        <begin position="44"/>
        <end position="68"/>
    </location>
</feature>